<accession>A0ABS6H9R1</accession>
<comment type="caution">
    <text evidence="1">The sequence shown here is derived from an EMBL/GenBank/DDBJ whole genome shotgun (WGS) entry which is preliminary data.</text>
</comment>
<gene>
    <name evidence="1" type="ORF">JJQ90_15480</name>
</gene>
<sequence length="169" mass="18598">MPILNPEHLLEQADRLIAAPAAGPPRQVDLRRAISAAYYAVFHANLRAVADQVVGITQRATPRYALVYRRLDHGTVKGCCEDLLKSAMPRKYLPYVTGTPFTVPLKSYAAGFITLQEKRHAADYDPAMRYLTIDARTTIATARATLTSFGAVPADELALFTTLLLCPPR</sequence>
<evidence type="ECO:0000313" key="2">
    <source>
        <dbReference type="Proteomes" id="UP000689967"/>
    </source>
</evidence>
<dbReference type="EMBL" id="JAERQM010000004">
    <property type="protein sequence ID" value="MBU8545121.1"/>
    <property type="molecule type" value="Genomic_DNA"/>
</dbReference>
<reference evidence="1 2" key="1">
    <citation type="submission" date="2021-01" db="EMBL/GenBank/DDBJ databases">
        <title>Roseomonas sp. nov, a bacterium isolated from an oil production mixture in Yumen Oilfield.</title>
        <authorList>
            <person name="Wu D."/>
        </authorList>
    </citation>
    <scope>NUCLEOTIDE SEQUENCE [LARGE SCALE GENOMIC DNA]</scope>
    <source>
        <strain evidence="1 2">ROY-5-3</strain>
    </source>
</reference>
<protein>
    <submittedName>
        <fullName evidence="1">Uncharacterized protein</fullName>
    </submittedName>
</protein>
<proteinExistence type="predicted"/>
<evidence type="ECO:0000313" key="1">
    <source>
        <dbReference type="EMBL" id="MBU8545121.1"/>
    </source>
</evidence>
<keyword evidence="2" id="KW-1185">Reference proteome</keyword>
<name>A0ABS6H9R1_9PROT</name>
<dbReference type="RefSeq" id="WP_216876908.1">
    <property type="nucleotide sequence ID" value="NZ_JAERQM010000004.1"/>
</dbReference>
<dbReference type="Proteomes" id="UP000689967">
    <property type="component" value="Unassembled WGS sequence"/>
</dbReference>
<organism evidence="1 2">
    <name type="scientific">Falsiroseomonas oleicola</name>
    <dbReference type="NCBI Taxonomy" id="2801474"/>
    <lineage>
        <taxon>Bacteria</taxon>
        <taxon>Pseudomonadati</taxon>
        <taxon>Pseudomonadota</taxon>
        <taxon>Alphaproteobacteria</taxon>
        <taxon>Acetobacterales</taxon>
        <taxon>Roseomonadaceae</taxon>
        <taxon>Falsiroseomonas</taxon>
    </lineage>
</organism>